<dbReference type="Proteomes" id="UP000001542">
    <property type="component" value="Unassembled WGS sequence"/>
</dbReference>
<dbReference type="InParanoid" id="A2EIC8"/>
<protein>
    <submittedName>
        <fullName evidence="1">Uncharacterized protein</fullName>
    </submittedName>
</protein>
<sequence length="878" mass="100076">MRSIRKIHVTHVLKSVQWKQIAADALKNFTFEFPRESYNVKDTEQRDKCEIKFIVDCEETAVANVPGSDPFKRPHLRLYIIDTPGNKDIDAVNQENILHWTSKCQFAQNNFGVIIIQEQTSIFTTYAQINKTILVPDPSFEENVLILQANEKHTEQYCEKIRQFLVKLIFEDSKSYFKRLDAEQNYVKDKFLPSERWRLVKSLSLAAIGFLLSPLNSIIDIYNKLLQNETFNFEELVSKPIDQKVLPHYPNIENAKTNAELVMVCLHCILNISSTHISNNSAAKVIFYKHYSFLRSLCKTDEDEAQLNNWAETSIVAISGLFSDDFDFKFRLYQSLFVIYDASDLEKLFSIKDFVLGEIESRKVNSRNGFATRIATAALVTSNTFTPPKNVYVGWNADTKFLDLYSRKLLSEKDPNAKKYLAQLFSNRSVFPMKEQLLQELMKTGEEFQFDHQDFYKIKLESDIFRGKSDCDRPFNLQLFVEQVDWLPKIYSHIDLIFQHMRTEKTITFPTQYVSIGKAIDILVHFNLPGKWIPLALKFYVGNICFIHNLQMSHTDNAVDVNARSEPPIKIKLCTISSVLPEYFVEFYINFKNCASQSIYLNIRSTESIIDALKGVVEINSIKYEYDISSDGIVNFIDPETKSSIPLSLSDVRFTLPIKPKPGSNICQFSLVSSIENNVFETKFSKAVEFPIQVSTRIFTKSIVHTCLTNTGPNDVTLVEGKLNHSIYKNLVIKPGKSTYVMSHCSSEKDIEFKACFYEAGTDFPTVEKSWSILSTMTPNVNVSYSPSHPHAGASIKVNFALPKCSFQVLTCPHFVVSGITKRNNFEGGEVSLNLIPQTPGVLKLPILLIDGVETTMLPSAITVTEGEILTSCPFVLK</sequence>
<dbReference type="AlphaFoldDB" id="A2EIC8"/>
<organism evidence="1 2">
    <name type="scientific">Trichomonas vaginalis (strain ATCC PRA-98 / G3)</name>
    <dbReference type="NCBI Taxonomy" id="412133"/>
    <lineage>
        <taxon>Eukaryota</taxon>
        <taxon>Metamonada</taxon>
        <taxon>Parabasalia</taxon>
        <taxon>Trichomonadida</taxon>
        <taxon>Trichomonadidae</taxon>
        <taxon>Trichomonas</taxon>
    </lineage>
</organism>
<dbReference type="EMBL" id="DS113396">
    <property type="protein sequence ID" value="EAY07610.1"/>
    <property type="molecule type" value="Genomic_DNA"/>
</dbReference>
<dbReference type="VEuPathDB" id="TrichDB:TVAG_334220"/>
<reference evidence="1" key="1">
    <citation type="submission" date="2006-10" db="EMBL/GenBank/DDBJ databases">
        <authorList>
            <person name="Amadeo P."/>
            <person name="Zhao Q."/>
            <person name="Wortman J."/>
            <person name="Fraser-Liggett C."/>
            <person name="Carlton J."/>
        </authorList>
    </citation>
    <scope>NUCLEOTIDE SEQUENCE</scope>
    <source>
        <strain evidence="1">G3</strain>
    </source>
</reference>
<reference evidence="1" key="2">
    <citation type="journal article" date="2007" name="Science">
        <title>Draft genome sequence of the sexually transmitted pathogen Trichomonas vaginalis.</title>
        <authorList>
            <person name="Carlton J.M."/>
            <person name="Hirt R.P."/>
            <person name="Silva J.C."/>
            <person name="Delcher A.L."/>
            <person name="Schatz M."/>
            <person name="Zhao Q."/>
            <person name="Wortman J.R."/>
            <person name="Bidwell S.L."/>
            <person name="Alsmark U.C.M."/>
            <person name="Besteiro S."/>
            <person name="Sicheritz-Ponten T."/>
            <person name="Noel C.J."/>
            <person name="Dacks J.B."/>
            <person name="Foster P.G."/>
            <person name="Simillion C."/>
            <person name="Van de Peer Y."/>
            <person name="Miranda-Saavedra D."/>
            <person name="Barton G.J."/>
            <person name="Westrop G.D."/>
            <person name="Mueller S."/>
            <person name="Dessi D."/>
            <person name="Fiori P.L."/>
            <person name="Ren Q."/>
            <person name="Paulsen I."/>
            <person name="Zhang H."/>
            <person name="Bastida-Corcuera F.D."/>
            <person name="Simoes-Barbosa A."/>
            <person name="Brown M.T."/>
            <person name="Hayes R.D."/>
            <person name="Mukherjee M."/>
            <person name="Okumura C.Y."/>
            <person name="Schneider R."/>
            <person name="Smith A.J."/>
            <person name="Vanacova S."/>
            <person name="Villalvazo M."/>
            <person name="Haas B.J."/>
            <person name="Pertea M."/>
            <person name="Feldblyum T.V."/>
            <person name="Utterback T.R."/>
            <person name="Shu C.L."/>
            <person name="Osoegawa K."/>
            <person name="de Jong P.J."/>
            <person name="Hrdy I."/>
            <person name="Horvathova L."/>
            <person name="Zubacova Z."/>
            <person name="Dolezal P."/>
            <person name="Malik S.B."/>
            <person name="Logsdon J.M. Jr."/>
            <person name="Henze K."/>
            <person name="Gupta A."/>
            <person name="Wang C.C."/>
            <person name="Dunne R.L."/>
            <person name="Upcroft J.A."/>
            <person name="Upcroft P."/>
            <person name="White O."/>
            <person name="Salzberg S.L."/>
            <person name="Tang P."/>
            <person name="Chiu C.-H."/>
            <person name="Lee Y.-S."/>
            <person name="Embley T.M."/>
            <person name="Coombs G.H."/>
            <person name="Mottram J.C."/>
            <person name="Tachezy J."/>
            <person name="Fraser-Liggett C.M."/>
            <person name="Johnson P.J."/>
        </authorList>
    </citation>
    <scope>NUCLEOTIDE SEQUENCE [LARGE SCALE GENOMIC DNA]</scope>
    <source>
        <strain evidence="1">G3</strain>
    </source>
</reference>
<gene>
    <name evidence="1" type="ORF">TVAG_334220</name>
</gene>
<name>A2EIC8_TRIV3</name>
<dbReference type="KEGG" id="tva:4765503"/>
<accession>A2EIC8</accession>
<evidence type="ECO:0000313" key="1">
    <source>
        <dbReference type="EMBL" id="EAY07610.1"/>
    </source>
</evidence>
<proteinExistence type="predicted"/>
<evidence type="ECO:0000313" key="2">
    <source>
        <dbReference type="Proteomes" id="UP000001542"/>
    </source>
</evidence>
<keyword evidence="2" id="KW-1185">Reference proteome</keyword>
<dbReference type="RefSeq" id="XP_001319833.1">
    <property type="nucleotide sequence ID" value="XM_001319798.1"/>
</dbReference>
<dbReference type="VEuPathDB" id="TrichDB:TVAGG3_0887770"/>